<gene>
    <name evidence="3" type="ORF">Saso_29860</name>
</gene>
<dbReference type="EMBL" id="BNEB01000003">
    <property type="protein sequence ID" value="GHI61336.1"/>
    <property type="molecule type" value="Genomic_DNA"/>
</dbReference>
<name>A0ABQ3RZU5_9ACTN</name>
<evidence type="ECO:0000313" key="4">
    <source>
        <dbReference type="Proteomes" id="UP000649259"/>
    </source>
</evidence>
<evidence type="ECO:0000256" key="2">
    <source>
        <dbReference type="SAM" id="Phobius"/>
    </source>
</evidence>
<feature type="transmembrane region" description="Helical" evidence="2">
    <location>
        <begin position="36"/>
        <end position="57"/>
    </location>
</feature>
<dbReference type="GeneID" id="91470864"/>
<keyword evidence="2" id="KW-0472">Membrane</keyword>
<protein>
    <submittedName>
        <fullName evidence="3">Uncharacterized protein</fullName>
    </submittedName>
</protein>
<sequence>MSDREPDPAAAPVASADGGVAPGVRQYEPAPGVGRLLIWVLLFVLAAVAVVLGGVYFT</sequence>
<proteinExistence type="predicted"/>
<evidence type="ECO:0000313" key="3">
    <source>
        <dbReference type="EMBL" id="GHI61336.1"/>
    </source>
</evidence>
<keyword evidence="2" id="KW-0812">Transmembrane</keyword>
<comment type="caution">
    <text evidence="3">The sequence shown here is derived from an EMBL/GenBank/DDBJ whole genome shotgun (WGS) entry which is preliminary data.</text>
</comment>
<keyword evidence="4" id="KW-1185">Reference proteome</keyword>
<organism evidence="3 4">
    <name type="scientific">Streptomyces asoensis</name>
    <dbReference type="NCBI Taxonomy" id="249586"/>
    <lineage>
        <taxon>Bacteria</taxon>
        <taxon>Bacillati</taxon>
        <taxon>Actinomycetota</taxon>
        <taxon>Actinomycetes</taxon>
        <taxon>Kitasatosporales</taxon>
        <taxon>Streptomycetaceae</taxon>
        <taxon>Streptomyces</taxon>
    </lineage>
</organism>
<feature type="compositionally biased region" description="Low complexity" evidence="1">
    <location>
        <begin position="8"/>
        <end position="23"/>
    </location>
</feature>
<accession>A0ABQ3RZU5</accession>
<reference evidence="4" key="1">
    <citation type="submission" date="2023-07" db="EMBL/GenBank/DDBJ databases">
        <title>Whole genome shotgun sequence of Streptomyces cacaoi subsp. asoensis NBRC 13813.</title>
        <authorList>
            <person name="Komaki H."/>
            <person name="Tamura T."/>
        </authorList>
    </citation>
    <scope>NUCLEOTIDE SEQUENCE [LARGE SCALE GENOMIC DNA]</scope>
    <source>
        <strain evidence="4">NBRC 13813</strain>
    </source>
</reference>
<evidence type="ECO:0000256" key="1">
    <source>
        <dbReference type="SAM" id="MobiDB-lite"/>
    </source>
</evidence>
<dbReference type="Proteomes" id="UP000649259">
    <property type="component" value="Unassembled WGS sequence"/>
</dbReference>
<feature type="region of interest" description="Disordered" evidence="1">
    <location>
        <begin position="1"/>
        <end position="23"/>
    </location>
</feature>
<keyword evidence="2" id="KW-1133">Transmembrane helix</keyword>
<dbReference type="RefSeq" id="WP_189918344.1">
    <property type="nucleotide sequence ID" value="NZ_BMSI01000001.1"/>
</dbReference>